<keyword evidence="3" id="KW-1185">Reference proteome</keyword>
<comment type="caution">
    <text evidence="2">The sequence shown here is derived from an EMBL/GenBank/DDBJ whole genome shotgun (WGS) entry which is preliminary data.</text>
</comment>
<dbReference type="EMBL" id="LYMM01000073">
    <property type="protein sequence ID" value="PNU02524.1"/>
    <property type="molecule type" value="Genomic_DNA"/>
</dbReference>
<evidence type="ECO:0000259" key="1">
    <source>
        <dbReference type="Pfam" id="PF22262"/>
    </source>
</evidence>
<sequence>MIDLEARRVALETTLAKYRGRTLDYVTADCARMIRFHLLQMGHKPPALPRYRSAIGARRAMIQTGGISAVLDTFLPRIPYARMLPGDIAILDGTDSLECGMICVGHKLIGWAEGSDEMINFVPFDIKAAWRA</sequence>
<dbReference type="InterPro" id="IPR053802">
    <property type="entry name" value="DUF6950"/>
</dbReference>
<organism evidence="2 3">
    <name type="scientific">Novosphingobium guangzhouense</name>
    <dbReference type="NCBI Taxonomy" id="1850347"/>
    <lineage>
        <taxon>Bacteria</taxon>
        <taxon>Pseudomonadati</taxon>
        <taxon>Pseudomonadota</taxon>
        <taxon>Alphaproteobacteria</taxon>
        <taxon>Sphingomonadales</taxon>
        <taxon>Sphingomonadaceae</taxon>
        <taxon>Novosphingobium</taxon>
    </lineage>
</organism>
<reference evidence="2 3" key="1">
    <citation type="submission" date="2016-05" db="EMBL/GenBank/DDBJ databases">
        <title>Complete genome sequence of Novosphingobium guangzhouense SA925(T).</title>
        <authorList>
            <person name="Sha S."/>
        </authorList>
    </citation>
    <scope>NUCLEOTIDE SEQUENCE [LARGE SCALE GENOMIC DNA]</scope>
    <source>
        <strain evidence="2 3">SA925</strain>
    </source>
</reference>
<accession>A0A2K2FUT1</accession>
<protein>
    <recommendedName>
        <fullName evidence="1">DUF6950 domain-containing protein</fullName>
    </recommendedName>
</protein>
<dbReference type="Pfam" id="PF22262">
    <property type="entry name" value="DUF6950"/>
    <property type="match status" value="1"/>
</dbReference>
<evidence type="ECO:0000313" key="3">
    <source>
        <dbReference type="Proteomes" id="UP000236327"/>
    </source>
</evidence>
<gene>
    <name evidence="2" type="ORF">A8V01_09090</name>
</gene>
<evidence type="ECO:0000313" key="2">
    <source>
        <dbReference type="EMBL" id="PNU02524.1"/>
    </source>
</evidence>
<dbReference type="AlphaFoldDB" id="A0A2K2FUT1"/>
<dbReference type="Proteomes" id="UP000236327">
    <property type="component" value="Unassembled WGS sequence"/>
</dbReference>
<proteinExistence type="predicted"/>
<dbReference type="OrthoDB" id="7210727at2"/>
<dbReference type="RefSeq" id="WP_146037363.1">
    <property type="nucleotide sequence ID" value="NZ_LYMM01000073.1"/>
</dbReference>
<feature type="domain" description="DUF6950" evidence="1">
    <location>
        <begin position="8"/>
        <end position="131"/>
    </location>
</feature>
<name>A0A2K2FUT1_9SPHN</name>